<dbReference type="GO" id="GO:0005524">
    <property type="term" value="F:ATP binding"/>
    <property type="evidence" value="ECO:0007669"/>
    <property type="project" value="UniProtKB-KW"/>
</dbReference>
<reference evidence="7" key="2">
    <citation type="submission" date="2020-09" db="EMBL/GenBank/DDBJ databases">
        <authorList>
            <person name="Sun Q."/>
            <person name="Zhou Y."/>
        </authorList>
    </citation>
    <scope>NUCLEOTIDE SEQUENCE</scope>
    <source>
        <strain evidence="7">CGMCC 1.8984</strain>
    </source>
</reference>
<evidence type="ECO:0000256" key="5">
    <source>
        <dbReference type="SAM" id="MobiDB-lite"/>
    </source>
</evidence>
<dbReference type="EMBL" id="BMMD01000014">
    <property type="protein sequence ID" value="GGJ85373.1"/>
    <property type="molecule type" value="Genomic_DNA"/>
</dbReference>
<dbReference type="PANTHER" id="PTHR32071:SF81">
    <property type="entry name" value="PROPIONATE CATABOLISM OPERON REGULATORY PROTEIN"/>
    <property type="match status" value="1"/>
</dbReference>
<keyword evidence="2" id="KW-0067">ATP-binding</keyword>
<comment type="caution">
    <text evidence="7">The sequence shown here is derived from an EMBL/GenBank/DDBJ whole genome shotgun (WGS) entry which is preliminary data.</text>
</comment>
<sequence>MSIAEAHTAAEVQAARQELLSSGRNITSLITRQRRVRATIERSWRRSIMTAEPSAPARFVIESDATEPLLRAALPVLEHWLPSLEDSSVALFLSDRTGRIVARRVGDRAHARRLDKALAAEGFDFSEVALGTNGLGTAIEERAAVLVRGAEHFNDALQSLACAGAPILDLSTGRVLGSVSVAAPASTASQIMLTVARQAARQIEQEYVDHTMPTHLRAVLDLMLRNAVQRPTLVISRDGIFSSIGGLPLVSPENHVLIWEHLRACDWSLGDHPISVAGRKGVAHRIGDPHGVHAYIVEFDDCEPPTLAGGDSTGSARPSAVEQRHPAESDSATALRDDPERIAVMIRAFRESCGITLSPATMQALLRWDWPGGVAELEELLNRLAREFPIGTIPLSALPEAMRLRGTPMSGIAAAERRAIETALRVTDGNRAKAAGLLGIGRTTLWRKMRAYGIDERQYLAD</sequence>
<evidence type="ECO:0000259" key="6">
    <source>
        <dbReference type="PROSITE" id="PS50045"/>
    </source>
</evidence>
<dbReference type="InterPro" id="IPR029016">
    <property type="entry name" value="GAF-like_dom_sf"/>
</dbReference>
<keyword evidence="3" id="KW-0805">Transcription regulation</keyword>
<dbReference type="InterPro" id="IPR002197">
    <property type="entry name" value="HTH_Fis"/>
</dbReference>
<feature type="domain" description="Sigma-54 factor interaction" evidence="6">
    <location>
        <begin position="334"/>
        <end position="386"/>
    </location>
</feature>
<keyword evidence="8" id="KW-1185">Reference proteome</keyword>
<dbReference type="AlphaFoldDB" id="A0A917PNC4"/>
<evidence type="ECO:0000256" key="3">
    <source>
        <dbReference type="ARBA" id="ARBA00023015"/>
    </source>
</evidence>
<dbReference type="PANTHER" id="PTHR32071">
    <property type="entry name" value="TRANSCRIPTIONAL REGULATORY PROTEIN"/>
    <property type="match status" value="1"/>
</dbReference>
<dbReference type="InterPro" id="IPR003018">
    <property type="entry name" value="GAF"/>
</dbReference>
<keyword evidence="1" id="KW-0547">Nucleotide-binding</keyword>
<evidence type="ECO:0000256" key="1">
    <source>
        <dbReference type="ARBA" id="ARBA00022741"/>
    </source>
</evidence>
<accession>A0A917PNC4</accession>
<dbReference type="SUPFAM" id="SSF46689">
    <property type="entry name" value="Homeodomain-like"/>
    <property type="match status" value="1"/>
</dbReference>
<name>A0A917PNC4_9MICO</name>
<proteinExistence type="predicted"/>
<dbReference type="Pfam" id="PF01590">
    <property type="entry name" value="GAF"/>
    <property type="match status" value="1"/>
</dbReference>
<dbReference type="GO" id="GO:0006355">
    <property type="term" value="P:regulation of DNA-templated transcription"/>
    <property type="evidence" value="ECO:0007669"/>
    <property type="project" value="InterPro"/>
</dbReference>
<dbReference type="InterPro" id="IPR002078">
    <property type="entry name" value="Sigma_54_int"/>
</dbReference>
<evidence type="ECO:0000256" key="2">
    <source>
        <dbReference type="ARBA" id="ARBA00022840"/>
    </source>
</evidence>
<evidence type="ECO:0000256" key="4">
    <source>
        <dbReference type="ARBA" id="ARBA00023163"/>
    </source>
</evidence>
<evidence type="ECO:0000313" key="8">
    <source>
        <dbReference type="Proteomes" id="UP000636956"/>
    </source>
</evidence>
<reference evidence="7" key="1">
    <citation type="journal article" date="2014" name="Int. J. Syst. Evol. Microbiol.">
        <title>Complete genome sequence of Corynebacterium casei LMG S-19264T (=DSM 44701T), isolated from a smear-ripened cheese.</title>
        <authorList>
            <consortium name="US DOE Joint Genome Institute (JGI-PGF)"/>
            <person name="Walter F."/>
            <person name="Albersmeier A."/>
            <person name="Kalinowski J."/>
            <person name="Ruckert C."/>
        </authorList>
    </citation>
    <scope>NUCLEOTIDE SEQUENCE</scope>
    <source>
        <strain evidence="7">CGMCC 1.8984</strain>
    </source>
</reference>
<gene>
    <name evidence="7" type="ORF">GCM10011372_24550</name>
</gene>
<dbReference type="Gene3D" id="1.10.8.60">
    <property type="match status" value="1"/>
</dbReference>
<dbReference type="InterPro" id="IPR009057">
    <property type="entry name" value="Homeodomain-like_sf"/>
</dbReference>
<protein>
    <recommendedName>
        <fullName evidence="6">Sigma-54 factor interaction domain-containing protein</fullName>
    </recommendedName>
</protein>
<organism evidence="7 8">
    <name type="scientific">Agromyces bauzanensis</name>
    <dbReference type="NCBI Taxonomy" id="1308924"/>
    <lineage>
        <taxon>Bacteria</taxon>
        <taxon>Bacillati</taxon>
        <taxon>Actinomycetota</taxon>
        <taxon>Actinomycetes</taxon>
        <taxon>Micrococcales</taxon>
        <taxon>Microbacteriaceae</taxon>
        <taxon>Agromyces</taxon>
    </lineage>
</organism>
<dbReference type="Pfam" id="PF02954">
    <property type="entry name" value="HTH_8"/>
    <property type="match status" value="1"/>
</dbReference>
<dbReference type="Gene3D" id="1.10.10.60">
    <property type="entry name" value="Homeodomain-like"/>
    <property type="match status" value="1"/>
</dbReference>
<dbReference type="PROSITE" id="PS50045">
    <property type="entry name" value="SIGMA54_INTERACT_4"/>
    <property type="match status" value="1"/>
</dbReference>
<dbReference type="GO" id="GO:0043565">
    <property type="term" value="F:sequence-specific DNA binding"/>
    <property type="evidence" value="ECO:0007669"/>
    <property type="project" value="InterPro"/>
</dbReference>
<dbReference type="Gene3D" id="3.30.450.40">
    <property type="match status" value="1"/>
</dbReference>
<keyword evidence="4" id="KW-0804">Transcription</keyword>
<feature type="region of interest" description="Disordered" evidence="5">
    <location>
        <begin position="306"/>
        <end position="335"/>
    </location>
</feature>
<dbReference type="Proteomes" id="UP000636956">
    <property type="component" value="Unassembled WGS sequence"/>
</dbReference>
<evidence type="ECO:0000313" key="7">
    <source>
        <dbReference type="EMBL" id="GGJ85373.1"/>
    </source>
</evidence>
<dbReference type="PRINTS" id="PR01590">
    <property type="entry name" value="HTHFIS"/>
</dbReference>